<dbReference type="AlphaFoldDB" id="B4VMC4"/>
<dbReference type="Proteomes" id="UP000003835">
    <property type="component" value="Unassembled WGS sequence"/>
</dbReference>
<evidence type="ECO:0000313" key="1">
    <source>
        <dbReference type="EMBL" id="EDX76862.1"/>
    </source>
</evidence>
<organism evidence="1 2">
    <name type="scientific">Coleofasciculus chthonoplastes PCC 7420</name>
    <dbReference type="NCBI Taxonomy" id="118168"/>
    <lineage>
        <taxon>Bacteria</taxon>
        <taxon>Bacillati</taxon>
        <taxon>Cyanobacteriota</taxon>
        <taxon>Cyanophyceae</taxon>
        <taxon>Coleofasciculales</taxon>
        <taxon>Coleofasciculaceae</taxon>
        <taxon>Coleofasciculus</taxon>
    </lineage>
</organism>
<sequence>MLLMQERLVLVWYGQGEIDAKVDVQDFPSAKIPATVRDESFQEQYEQLGCKGWN</sequence>
<evidence type="ECO:0000313" key="2">
    <source>
        <dbReference type="Proteomes" id="UP000003835"/>
    </source>
</evidence>
<accession>B4VMC4</accession>
<dbReference type="HOGENOM" id="CLU_3042321_0_0_3"/>
<name>B4VMC4_9CYAN</name>
<proteinExistence type="predicted"/>
<keyword evidence="2" id="KW-1185">Reference proteome</keyword>
<dbReference type="EMBL" id="DS989845">
    <property type="protein sequence ID" value="EDX76862.1"/>
    <property type="molecule type" value="Genomic_DNA"/>
</dbReference>
<gene>
    <name evidence="1" type="ORF">MC7420_1865</name>
</gene>
<reference evidence="1 2" key="1">
    <citation type="submission" date="2008-07" db="EMBL/GenBank/DDBJ databases">
        <authorList>
            <person name="Tandeau de Marsac N."/>
            <person name="Ferriera S."/>
            <person name="Johnson J."/>
            <person name="Kravitz S."/>
            <person name="Beeson K."/>
            <person name="Sutton G."/>
            <person name="Rogers Y.-H."/>
            <person name="Friedman R."/>
            <person name="Frazier M."/>
            <person name="Venter J.C."/>
        </authorList>
    </citation>
    <scope>NUCLEOTIDE SEQUENCE [LARGE SCALE GENOMIC DNA]</scope>
    <source>
        <strain evidence="1 2">PCC 7420</strain>
    </source>
</reference>
<protein>
    <submittedName>
        <fullName evidence="1">Uncharacterized protein</fullName>
    </submittedName>
</protein>